<feature type="transmembrane region" description="Helical" evidence="11">
    <location>
        <begin position="518"/>
        <end position="543"/>
    </location>
</feature>
<keyword evidence="7 9" id="KW-0040">ANK repeat</keyword>
<dbReference type="Pfam" id="PF13962">
    <property type="entry name" value="PGG"/>
    <property type="match status" value="1"/>
</dbReference>
<keyword evidence="2" id="KW-1003">Cell membrane</keyword>
<dbReference type="Gene3D" id="1.25.40.20">
    <property type="entry name" value="Ankyrin repeat-containing domain"/>
    <property type="match status" value="2"/>
</dbReference>
<evidence type="ECO:0000256" key="6">
    <source>
        <dbReference type="ARBA" id="ARBA00023016"/>
    </source>
</evidence>
<evidence type="ECO:0000256" key="4">
    <source>
        <dbReference type="ARBA" id="ARBA00022737"/>
    </source>
</evidence>
<dbReference type="Pfam" id="PF00023">
    <property type="entry name" value="Ank"/>
    <property type="match status" value="1"/>
</dbReference>
<dbReference type="EMBL" id="JAVXUO010001771">
    <property type="protein sequence ID" value="KAK2979294.1"/>
    <property type="molecule type" value="Genomic_DNA"/>
</dbReference>
<evidence type="ECO:0000256" key="11">
    <source>
        <dbReference type="SAM" id="Phobius"/>
    </source>
</evidence>
<gene>
    <name evidence="13" type="ORF">RJ640_013258</name>
</gene>
<sequence>MALEEVGVTDLEKGLMTSSTSQSTLTELPSPSPSPSPSSATAPALVLSNSGKRIDQAGKKKYVKQVTGRHNDTELHLAAQRGDLAAVRQILGDIDSQMEGTLSGADFDAEVADIRASVVNEVNELGETAFYTAAEKGHLDVVKELLKYSITETISKKNQLGFDPLHIAAPIVQVLLDHDPGLSKTIGPSNATPLITAVTRGHTAVVEELLSKDCTLLDISRSNGKNPLHFAARQGHVDIVNALLDKDTQLARRTDKKGQTALHMAVKGVSCEVVKLLLEADAAIVMLPDKFGNTALHVATRKKRAEIVNELLQLPDSNVNAPNRDHKTALDIAEGLPLSEESSEIKNCLLRYGAVRANDLNQPRDELRKTVSQIKKDVHIQLEQTRKTNTRVYGIAKDLRKLHREGINNATNSVTVVAVLFATVAFAAIFTVPGGDDDNGKAVVVSRASFKIFFIFNAIALFTSLAVVVVQITLVRGETKAERRVVEVINKLMWLASVCTSVAFMASSYIVVGRRYEWAAVLVTVVGGVIMAGVLGTMTYYVVKSKRNRSMRKKEKHTRSGSPSWHQTEFSNSEVDRIYAL</sequence>
<evidence type="ECO:0000313" key="14">
    <source>
        <dbReference type="Proteomes" id="UP001187471"/>
    </source>
</evidence>
<comment type="subcellular location">
    <subcellularLocation>
        <location evidence="1">Cell membrane</location>
        <topology evidence="1">Multi-pass membrane protein</topology>
    </subcellularLocation>
</comment>
<evidence type="ECO:0000256" key="10">
    <source>
        <dbReference type="SAM" id="MobiDB-lite"/>
    </source>
</evidence>
<feature type="repeat" description="ANK" evidence="9">
    <location>
        <begin position="125"/>
        <end position="157"/>
    </location>
</feature>
<dbReference type="PROSITE" id="PS50088">
    <property type="entry name" value="ANK_REPEAT"/>
    <property type="match status" value="4"/>
</dbReference>
<evidence type="ECO:0000259" key="12">
    <source>
        <dbReference type="Pfam" id="PF13962"/>
    </source>
</evidence>
<dbReference type="SMART" id="SM00248">
    <property type="entry name" value="ANK"/>
    <property type="match status" value="7"/>
</dbReference>
<evidence type="ECO:0000256" key="5">
    <source>
        <dbReference type="ARBA" id="ARBA00022989"/>
    </source>
</evidence>
<dbReference type="PROSITE" id="PS50297">
    <property type="entry name" value="ANK_REP_REGION"/>
    <property type="match status" value="2"/>
</dbReference>
<feature type="repeat" description="ANK" evidence="9">
    <location>
        <begin position="291"/>
        <end position="324"/>
    </location>
</feature>
<dbReference type="FunFam" id="1.25.40.20:FF:000245">
    <property type="entry name" value="Ankyrin repeat-containing protein ITN1"/>
    <property type="match status" value="1"/>
</dbReference>
<accession>A0AA88QY38</accession>
<dbReference type="GO" id="GO:0005886">
    <property type="term" value="C:plasma membrane"/>
    <property type="evidence" value="ECO:0007669"/>
    <property type="project" value="UniProtKB-SubCell"/>
</dbReference>
<feature type="repeat" description="ANK" evidence="9">
    <location>
        <begin position="223"/>
        <end position="255"/>
    </location>
</feature>
<keyword evidence="14" id="KW-1185">Reference proteome</keyword>
<dbReference type="InterPro" id="IPR002110">
    <property type="entry name" value="Ankyrin_rpt"/>
</dbReference>
<feature type="transmembrane region" description="Helical" evidence="11">
    <location>
        <begin position="452"/>
        <end position="472"/>
    </location>
</feature>
<dbReference type="InterPro" id="IPR036770">
    <property type="entry name" value="Ankyrin_rpt-contain_sf"/>
</dbReference>
<evidence type="ECO:0000256" key="2">
    <source>
        <dbReference type="ARBA" id="ARBA00022475"/>
    </source>
</evidence>
<feature type="compositionally biased region" description="Low complexity" evidence="10">
    <location>
        <begin position="15"/>
        <end position="29"/>
    </location>
</feature>
<dbReference type="Proteomes" id="UP001187471">
    <property type="component" value="Unassembled WGS sequence"/>
</dbReference>
<dbReference type="SUPFAM" id="SSF48403">
    <property type="entry name" value="Ankyrin repeat"/>
    <property type="match status" value="1"/>
</dbReference>
<keyword evidence="5 11" id="KW-1133">Transmembrane helix</keyword>
<keyword evidence="4" id="KW-0677">Repeat</keyword>
<evidence type="ECO:0000256" key="8">
    <source>
        <dbReference type="ARBA" id="ARBA00023136"/>
    </source>
</evidence>
<evidence type="ECO:0000256" key="3">
    <source>
        <dbReference type="ARBA" id="ARBA00022692"/>
    </source>
</evidence>
<comment type="caution">
    <text evidence="13">The sequence shown here is derived from an EMBL/GenBank/DDBJ whole genome shotgun (WGS) entry which is preliminary data.</text>
</comment>
<protein>
    <recommendedName>
        <fullName evidence="12">PGG domain-containing protein</fullName>
    </recommendedName>
</protein>
<evidence type="ECO:0000313" key="13">
    <source>
        <dbReference type="EMBL" id="KAK2979294.1"/>
    </source>
</evidence>
<feature type="transmembrane region" description="Helical" evidence="11">
    <location>
        <begin position="410"/>
        <end position="432"/>
    </location>
</feature>
<keyword evidence="3 11" id="KW-0812">Transmembrane</keyword>
<name>A0AA88QY38_9ASTE</name>
<dbReference type="FunFam" id="1.25.40.20:FF:000217">
    <property type="entry name" value="Ankyrin repeat-containing protein ITN1"/>
    <property type="match status" value="1"/>
</dbReference>
<evidence type="ECO:0000256" key="7">
    <source>
        <dbReference type="ARBA" id="ARBA00023043"/>
    </source>
</evidence>
<keyword evidence="8 11" id="KW-0472">Membrane</keyword>
<dbReference type="PANTHER" id="PTHR24186">
    <property type="entry name" value="PROTEIN PHOSPHATASE 1 REGULATORY SUBUNIT"/>
    <property type="match status" value="1"/>
</dbReference>
<feature type="transmembrane region" description="Helical" evidence="11">
    <location>
        <begin position="492"/>
        <end position="512"/>
    </location>
</feature>
<dbReference type="PANTHER" id="PTHR24186:SF48">
    <property type="entry name" value="ANKYRIN REPEAT-CONTAINING PROTEIN ITN1"/>
    <property type="match status" value="1"/>
</dbReference>
<dbReference type="Pfam" id="PF12796">
    <property type="entry name" value="Ank_2"/>
    <property type="match status" value="2"/>
</dbReference>
<evidence type="ECO:0000256" key="9">
    <source>
        <dbReference type="PROSITE-ProRule" id="PRU00023"/>
    </source>
</evidence>
<keyword evidence="6" id="KW-0346">Stress response</keyword>
<proteinExistence type="predicted"/>
<evidence type="ECO:0000256" key="1">
    <source>
        <dbReference type="ARBA" id="ARBA00004651"/>
    </source>
</evidence>
<feature type="domain" description="PGG" evidence="12">
    <location>
        <begin position="405"/>
        <end position="511"/>
    </location>
</feature>
<feature type="repeat" description="ANK" evidence="9">
    <location>
        <begin position="257"/>
        <end position="289"/>
    </location>
</feature>
<organism evidence="13 14">
    <name type="scientific">Escallonia rubra</name>
    <dbReference type="NCBI Taxonomy" id="112253"/>
    <lineage>
        <taxon>Eukaryota</taxon>
        <taxon>Viridiplantae</taxon>
        <taxon>Streptophyta</taxon>
        <taxon>Embryophyta</taxon>
        <taxon>Tracheophyta</taxon>
        <taxon>Spermatophyta</taxon>
        <taxon>Magnoliopsida</taxon>
        <taxon>eudicotyledons</taxon>
        <taxon>Gunneridae</taxon>
        <taxon>Pentapetalae</taxon>
        <taxon>asterids</taxon>
        <taxon>campanulids</taxon>
        <taxon>Escalloniales</taxon>
        <taxon>Escalloniaceae</taxon>
        <taxon>Escallonia</taxon>
    </lineage>
</organism>
<dbReference type="AlphaFoldDB" id="A0AA88QY38"/>
<reference evidence="13" key="1">
    <citation type="submission" date="2022-12" db="EMBL/GenBank/DDBJ databases">
        <title>Draft genome assemblies for two species of Escallonia (Escalloniales).</title>
        <authorList>
            <person name="Chanderbali A."/>
            <person name="Dervinis C."/>
            <person name="Anghel I."/>
            <person name="Soltis D."/>
            <person name="Soltis P."/>
            <person name="Zapata F."/>
        </authorList>
    </citation>
    <scope>NUCLEOTIDE SEQUENCE</scope>
    <source>
        <strain evidence="13">UCBG92.1500</strain>
        <tissue evidence="13">Leaf</tissue>
    </source>
</reference>
<dbReference type="InterPro" id="IPR026961">
    <property type="entry name" value="PGG_dom"/>
</dbReference>
<feature type="region of interest" description="Disordered" evidence="10">
    <location>
        <begin position="1"/>
        <end position="43"/>
    </location>
</feature>